<sequence>MPITKKLSSPELYTVAWIAALSIERAAATALLDDRHNEPEAFDQHSNDANSYDWGEIGRHNVVIASLPAGSYGTNSAAITASHLLSSLPHIRIGLLVGIGGGIPRPDRDIRLGDIVVSQPNGTNGGVVQYDLGKAKANQAWERKGALNVPPTVLLTALAKLQADHEIEDPGIARLLENMVSKYPKMRKTYVYQGVENDRLFSPKYDHAGGSTCDGCDIAQEVKRMQRETTDPEIHYGTVTSGNTLVKDAMARGEISQLVGEDCLCVEMEAAGLMNTFPCLAIRGVCDYADSHKNDQWQRYASATAAAFAVELLGRVPARQLQDTPWAQKMVESFAEVSQELRDLKEFNHSSYSNAVLDRLPIARGAAYDSSDSSDAPKCLENTRVDILREIYEWAGDPASATLFWLSGMAGTGKSTISRTVADRLAGEGNFGGSFFFKKGQTNRADPSRLFTTLAAGLWRWQPAVSKHIQDSIERNPQIFDQMYQDQFSKLILEPLSHAMPRPEQPIVMVVDALDECQHELITHIITDVLSLARHSGLKLFLTSRPELQIVAGFPSVGRKIVYEDRILQNVPRSVIDQDLKIFFVKELEKIRKRYSGMERLPLSRPGEHLIQRLVDMATPLFIVASTICRFVEDQKRRNAKRQMDKILDKILAIQDRTHETKLDQMYLTVLNQQFDDDDSTQQRSQTIEMFRRIVGSIVVLLTPLTIPALARLLQHDEDIDELQDAVETRLEVLHSVLSVPPLSERQSSPVRILHLSFRDFLVDCQHRDKNPFWVDETETHGILAQGCMRVMEFNLHQNICNLENPGVLRESIDQRTVDGCLSSEVQYACLHWIGHIEQARVDSVNGDEVLMFLKEHLLHWLEALSLMGRILESVEMVEKLKHATMDTACPGLSEFLDDAIRFVGYSARGIATAPLQVYSSALVFAPLESVIRRAFQARIPDWISSQPRVDDQWRSCLQEIWGPGGEVDSIVFSPDSRRMVLVLGSCRKLWLCDVKTGAELQVLEGHSHNWYQVSFSTDSTMLFIASRKHIRVRAVDTARCLRTLRHHGSKVSSMITLNLNLVASGSDQGHIQIWKADTGQQPYPKLMGHEKRVRALALSADQGLLASGSDDGAVRIWNTATWTLVKSLDASGHGGILTIALSVDSTLIACATYDTGCTMDIDDAGDTDDTDDTNHTTHTGDTDHSSTMSNLDNASGPVLIWAFESDQLLQKLHRDTETDTGAPKLMFRSESELIAPGNLFRSTKVWRAKTGELLHELGAEGNRVLALSQAHDRTLAVLGGRDNIMLGIWDVDTQECLQRFDARIGLGALVAMSPDARLIVSRTYVGEVKIWQVSLSNDPSKSTGQSREAYHFIAATSPDLSLAVSTTGSRNGSAFTVWRIATGEHLHQLSGQNDSLFMFSPDSKRLLNAGKRILVWDIDSGRQLLAREPLSRDVFHGAVFSPTSELLAAGCSQAVRIWRIDTGNCIRTIECGLERNSRALSFSPDSASIASKHHPMLKVWDIASGEQLLDIKVADDNTFFDPVAITNDLKLAATSDYEKVCVWQATTGKLLDSFETGDDGIGFSQFSFEADNTQIFTNSGLFAVNGSEASLPLSMERHVGIGTNLDTDWILWYGQRLLFIPAEFQGSDFARVQGSSVLLEREFEQVIVIGFSPEELTNMYKENRH</sequence>
<protein>
    <submittedName>
        <fullName evidence="1">Uncharacterized protein</fullName>
    </submittedName>
</protein>
<accession>A0ACC1SM24</accession>
<evidence type="ECO:0000313" key="2">
    <source>
        <dbReference type="Proteomes" id="UP001148629"/>
    </source>
</evidence>
<gene>
    <name evidence="1" type="ORF">NM208_g4157</name>
</gene>
<name>A0ACC1SM24_9HYPO</name>
<reference evidence="1" key="1">
    <citation type="submission" date="2022-08" db="EMBL/GenBank/DDBJ databases">
        <title>Genome Sequence of Fusarium decemcellulare.</title>
        <authorList>
            <person name="Buettner E."/>
        </authorList>
    </citation>
    <scope>NUCLEOTIDE SEQUENCE</scope>
    <source>
        <strain evidence="1">Babe19</strain>
    </source>
</reference>
<proteinExistence type="predicted"/>
<keyword evidence="2" id="KW-1185">Reference proteome</keyword>
<organism evidence="1 2">
    <name type="scientific">Fusarium decemcellulare</name>
    <dbReference type="NCBI Taxonomy" id="57161"/>
    <lineage>
        <taxon>Eukaryota</taxon>
        <taxon>Fungi</taxon>
        <taxon>Dikarya</taxon>
        <taxon>Ascomycota</taxon>
        <taxon>Pezizomycotina</taxon>
        <taxon>Sordariomycetes</taxon>
        <taxon>Hypocreomycetidae</taxon>
        <taxon>Hypocreales</taxon>
        <taxon>Nectriaceae</taxon>
        <taxon>Fusarium</taxon>
        <taxon>Fusarium decemcellulare species complex</taxon>
    </lineage>
</organism>
<dbReference type="EMBL" id="JANRMS010000300">
    <property type="protein sequence ID" value="KAJ3542335.1"/>
    <property type="molecule type" value="Genomic_DNA"/>
</dbReference>
<dbReference type="Proteomes" id="UP001148629">
    <property type="component" value="Unassembled WGS sequence"/>
</dbReference>
<comment type="caution">
    <text evidence="1">The sequence shown here is derived from an EMBL/GenBank/DDBJ whole genome shotgun (WGS) entry which is preliminary data.</text>
</comment>
<evidence type="ECO:0000313" key="1">
    <source>
        <dbReference type="EMBL" id="KAJ3542335.1"/>
    </source>
</evidence>